<evidence type="ECO:0000256" key="10">
    <source>
        <dbReference type="PIRSR" id="PIRSR606262-1"/>
    </source>
</evidence>
<dbReference type="Proteomes" id="UP000240322">
    <property type="component" value="Unassembled WGS sequence"/>
</dbReference>
<keyword evidence="7 11" id="KW-0862">Zinc</keyword>
<feature type="binding site" evidence="11">
    <location>
        <position position="93"/>
    </location>
    <ligand>
        <name>Zn(2+)</name>
        <dbReference type="ChEBI" id="CHEBI:29105"/>
        <note>catalytic</note>
    </ligand>
</feature>
<dbReference type="CDD" id="cd01283">
    <property type="entry name" value="cytidine_deaminase"/>
    <property type="match status" value="1"/>
</dbReference>
<feature type="binding site" evidence="11">
    <location>
        <position position="57"/>
    </location>
    <ligand>
        <name>Zn(2+)</name>
        <dbReference type="ChEBI" id="CHEBI:29105"/>
        <note>catalytic</note>
    </ligand>
</feature>
<keyword evidence="5 11" id="KW-0479">Metal-binding</keyword>
<reference evidence="13 14" key="1">
    <citation type="submission" date="2017-04" db="EMBL/GenBank/DDBJ databases">
        <title>Novel microbial lineages endemic to geothermal iron-oxide mats fill important gaps in the evolutionary history of Archaea.</title>
        <authorList>
            <person name="Jay Z.J."/>
            <person name="Beam J.P."/>
            <person name="Dlakic M."/>
            <person name="Rusch D.B."/>
            <person name="Kozubal M.A."/>
            <person name="Inskeep W.P."/>
        </authorList>
    </citation>
    <scope>NUCLEOTIDE SEQUENCE [LARGE SCALE GENOMIC DNA]</scope>
    <source>
        <strain evidence="13">OSP_D</strain>
    </source>
</reference>
<dbReference type="GO" id="GO:0042802">
    <property type="term" value="F:identical protein binding"/>
    <property type="evidence" value="ECO:0007669"/>
    <property type="project" value="UniProtKB-ARBA"/>
</dbReference>
<comment type="caution">
    <text evidence="13">The sequence shown here is derived from an EMBL/GenBank/DDBJ whole genome shotgun (WGS) entry which is preliminary data.</text>
</comment>
<evidence type="ECO:0000256" key="11">
    <source>
        <dbReference type="PIRSR" id="PIRSR606262-3"/>
    </source>
</evidence>
<dbReference type="InterPro" id="IPR002125">
    <property type="entry name" value="CMP_dCMP_dom"/>
</dbReference>
<evidence type="ECO:0000256" key="1">
    <source>
        <dbReference type="ARBA" id="ARBA00001947"/>
    </source>
</evidence>
<evidence type="ECO:0000256" key="8">
    <source>
        <dbReference type="ARBA" id="ARBA00032005"/>
    </source>
</evidence>
<dbReference type="Pfam" id="PF00383">
    <property type="entry name" value="dCMP_cyt_deam_1"/>
    <property type="match status" value="1"/>
</dbReference>
<evidence type="ECO:0000256" key="2">
    <source>
        <dbReference type="ARBA" id="ARBA00003949"/>
    </source>
</evidence>
<dbReference type="InterPro" id="IPR006262">
    <property type="entry name" value="Cyt_deam_tetra"/>
</dbReference>
<feature type="active site" description="Proton donor" evidence="10">
    <location>
        <position position="59"/>
    </location>
</feature>
<dbReference type="FunFam" id="3.40.140.10:FF:000008">
    <property type="entry name" value="Cytidine deaminase"/>
    <property type="match status" value="1"/>
</dbReference>
<dbReference type="AlphaFoldDB" id="A0A2R6B0T7"/>
<dbReference type="EMBL" id="NEXE01000007">
    <property type="protein sequence ID" value="PSN92240.1"/>
    <property type="molecule type" value="Genomic_DNA"/>
</dbReference>
<evidence type="ECO:0000256" key="5">
    <source>
        <dbReference type="ARBA" id="ARBA00022723"/>
    </source>
</evidence>
<gene>
    <name evidence="13" type="ORF">B9Q03_01565</name>
</gene>
<evidence type="ECO:0000313" key="14">
    <source>
        <dbReference type="Proteomes" id="UP000240322"/>
    </source>
</evidence>
<dbReference type="PANTHER" id="PTHR11644:SF2">
    <property type="entry name" value="CYTIDINE DEAMINASE"/>
    <property type="match status" value="1"/>
</dbReference>
<feature type="binding site" evidence="11">
    <location>
        <position position="90"/>
    </location>
    <ligand>
        <name>Zn(2+)</name>
        <dbReference type="ChEBI" id="CHEBI:29105"/>
        <note>catalytic</note>
    </ligand>
</feature>
<dbReference type="InterPro" id="IPR050202">
    <property type="entry name" value="Cyt/Deoxycyt_deaminase"/>
</dbReference>
<dbReference type="PROSITE" id="PS00903">
    <property type="entry name" value="CYT_DCMP_DEAMINASES_1"/>
    <property type="match status" value="1"/>
</dbReference>
<dbReference type="SUPFAM" id="SSF53927">
    <property type="entry name" value="Cytidine deaminase-like"/>
    <property type="match status" value="1"/>
</dbReference>
<sequence>MVSSKLRRTLINNAKDALTNAYAPYSGIRVGAALLDEQGRIFKGCNIENSSFGLTICAERVGVFNAIVNGSKRFKALCVVVEGNLKPTPCGACRQVLAEFSQELEIIEVNTSGYESETTLRELLPDAFTLERKGGGQNKKPQK</sequence>
<evidence type="ECO:0000256" key="9">
    <source>
        <dbReference type="ARBA" id="ARBA00049558"/>
    </source>
</evidence>
<proteinExistence type="inferred from homology"/>
<evidence type="ECO:0000259" key="12">
    <source>
        <dbReference type="PROSITE" id="PS51747"/>
    </source>
</evidence>
<comment type="catalytic activity">
    <reaction evidence="9">
        <text>cytidine + H2O + H(+) = uridine + NH4(+)</text>
        <dbReference type="Rhea" id="RHEA:16069"/>
        <dbReference type="ChEBI" id="CHEBI:15377"/>
        <dbReference type="ChEBI" id="CHEBI:15378"/>
        <dbReference type="ChEBI" id="CHEBI:16704"/>
        <dbReference type="ChEBI" id="CHEBI:17562"/>
        <dbReference type="ChEBI" id="CHEBI:28938"/>
        <dbReference type="EC" id="3.5.4.5"/>
    </reaction>
</comment>
<dbReference type="GO" id="GO:0008270">
    <property type="term" value="F:zinc ion binding"/>
    <property type="evidence" value="ECO:0007669"/>
    <property type="project" value="InterPro"/>
</dbReference>
<dbReference type="NCBIfam" id="TIGR01354">
    <property type="entry name" value="cyt_deam_tetra"/>
    <property type="match status" value="1"/>
</dbReference>
<dbReference type="GO" id="GO:0072527">
    <property type="term" value="P:pyrimidine-containing compound metabolic process"/>
    <property type="evidence" value="ECO:0007669"/>
    <property type="project" value="UniProtKB-ARBA"/>
</dbReference>
<dbReference type="PANTHER" id="PTHR11644">
    <property type="entry name" value="CYTIDINE DEAMINASE"/>
    <property type="match status" value="1"/>
</dbReference>
<dbReference type="PROSITE" id="PS51747">
    <property type="entry name" value="CYT_DCMP_DEAMINASES_2"/>
    <property type="match status" value="1"/>
</dbReference>
<keyword evidence="6" id="KW-0378">Hydrolase</keyword>
<dbReference type="NCBIfam" id="NF004064">
    <property type="entry name" value="PRK05578.1"/>
    <property type="match status" value="1"/>
</dbReference>
<accession>A0A2R6B0T7</accession>
<evidence type="ECO:0000256" key="6">
    <source>
        <dbReference type="ARBA" id="ARBA00022801"/>
    </source>
</evidence>
<dbReference type="Gene3D" id="3.40.140.10">
    <property type="entry name" value="Cytidine Deaminase, domain 2"/>
    <property type="match status" value="1"/>
</dbReference>
<dbReference type="InterPro" id="IPR016193">
    <property type="entry name" value="Cytidine_deaminase-like"/>
</dbReference>
<dbReference type="GO" id="GO:0055086">
    <property type="term" value="P:nucleobase-containing small molecule metabolic process"/>
    <property type="evidence" value="ECO:0007669"/>
    <property type="project" value="UniProtKB-ARBA"/>
</dbReference>
<protein>
    <recommendedName>
        <fullName evidence="4">cytidine deaminase</fullName>
        <ecNumber evidence="4">3.5.4.5</ecNumber>
    </recommendedName>
    <alternativeName>
        <fullName evidence="8">Cytidine aminohydrolase</fullName>
    </alternativeName>
</protein>
<comment type="cofactor">
    <cofactor evidence="1 11">
        <name>Zn(2+)</name>
        <dbReference type="ChEBI" id="CHEBI:29105"/>
    </cofactor>
</comment>
<evidence type="ECO:0000313" key="13">
    <source>
        <dbReference type="EMBL" id="PSN92240.1"/>
    </source>
</evidence>
<evidence type="ECO:0000256" key="3">
    <source>
        <dbReference type="ARBA" id="ARBA00006576"/>
    </source>
</evidence>
<organism evidence="13 14">
    <name type="scientific">Candidatus Marsarchaeota G2 archaeon OSP_D</name>
    <dbReference type="NCBI Taxonomy" id="1978157"/>
    <lineage>
        <taxon>Archaea</taxon>
        <taxon>Candidatus Marsarchaeota</taxon>
        <taxon>Candidatus Marsarchaeota group 2</taxon>
    </lineage>
</organism>
<feature type="domain" description="CMP/dCMP-type deaminase" evidence="12">
    <location>
        <begin position="5"/>
        <end position="131"/>
    </location>
</feature>
<dbReference type="InterPro" id="IPR016192">
    <property type="entry name" value="APOBEC/CMP_deaminase_Zn-bd"/>
</dbReference>
<name>A0A2R6B0T7_9ARCH</name>
<evidence type="ECO:0000256" key="7">
    <source>
        <dbReference type="ARBA" id="ARBA00022833"/>
    </source>
</evidence>
<dbReference type="EC" id="3.5.4.5" evidence="4"/>
<comment type="function">
    <text evidence="2">This enzyme scavenges exogenous and endogenous cytidine and 2'-deoxycytidine for UMP synthesis.</text>
</comment>
<evidence type="ECO:0000256" key="4">
    <source>
        <dbReference type="ARBA" id="ARBA00012783"/>
    </source>
</evidence>
<comment type="similarity">
    <text evidence="3">Belongs to the cytidine and deoxycytidylate deaminase family.</text>
</comment>
<dbReference type="GO" id="GO:0005829">
    <property type="term" value="C:cytosol"/>
    <property type="evidence" value="ECO:0007669"/>
    <property type="project" value="TreeGrafter"/>
</dbReference>
<dbReference type="GO" id="GO:0004126">
    <property type="term" value="F:cytidine deaminase activity"/>
    <property type="evidence" value="ECO:0007669"/>
    <property type="project" value="UniProtKB-EC"/>
</dbReference>